<keyword evidence="2" id="KW-1185">Reference proteome</keyword>
<evidence type="ECO:0000313" key="2">
    <source>
        <dbReference type="Proteomes" id="UP000031338"/>
    </source>
</evidence>
<dbReference type="RefSeq" id="WP_039331830.1">
    <property type="nucleotide sequence ID" value="NZ_JRVC01000003.1"/>
</dbReference>
<protein>
    <submittedName>
        <fullName evidence="1">Uncharacterized protein</fullName>
    </submittedName>
</protein>
<proteinExistence type="predicted"/>
<evidence type="ECO:0000313" key="1">
    <source>
        <dbReference type="EMBL" id="KHS48837.1"/>
    </source>
</evidence>
<dbReference type="AlphaFoldDB" id="A0A0B8ZRL6"/>
<name>A0A0B8ZRL6_9SPHN</name>
<gene>
    <name evidence="1" type="ORF">NJ75_00921</name>
</gene>
<dbReference type="EMBL" id="JRVC01000003">
    <property type="protein sequence ID" value="KHS48837.1"/>
    <property type="molecule type" value="Genomic_DNA"/>
</dbReference>
<comment type="caution">
    <text evidence="1">The sequence shown here is derived from an EMBL/GenBank/DDBJ whole genome shotgun (WGS) entry which is preliminary data.</text>
</comment>
<dbReference type="PATRIC" id="fig|48936.3.peg.934"/>
<accession>A0A0B8ZRL6</accession>
<sequence>MATANSPSDDTPHELSGVVVGWKHRAFARNIHLTVQSSKTPRPTPDAIDTHHLLMTRNQALLLANYLMRVTGQQLPPRRRRTLWQRLFG</sequence>
<dbReference type="Proteomes" id="UP000031338">
    <property type="component" value="Unassembled WGS sequence"/>
</dbReference>
<reference evidence="1 2" key="1">
    <citation type="submission" date="2014-10" db="EMBL/GenBank/DDBJ databases">
        <title>Draft genome sequence of Novosphingobium subterraneum DSM 12447.</title>
        <authorList>
            <person name="Gan H.M."/>
            <person name="Gan H.Y."/>
            <person name="Savka M.A."/>
        </authorList>
    </citation>
    <scope>NUCLEOTIDE SEQUENCE [LARGE SCALE GENOMIC DNA]</scope>
    <source>
        <strain evidence="1 2">DSM 12447</strain>
    </source>
</reference>
<organism evidence="1 2">
    <name type="scientific">Novosphingobium subterraneum</name>
    <dbReference type="NCBI Taxonomy" id="48936"/>
    <lineage>
        <taxon>Bacteria</taxon>
        <taxon>Pseudomonadati</taxon>
        <taxon>Pseudomonadota</taxon>
        <taxon>Alphaproteobacteria</taxon>
        <taxon>Sphingomonadales</taxon>
        <taxon>Sphingomonadaceae</taxon>
        <taxon>Novosphingobium</taxon>
    </lineage>
</organism>